<organism evidence="2 3">
    <name type="scientific">Lichenicola cladoniae</name>
    <dbReference type="NCBI Taxonomy" id="1484109"/>
    <lineage>
        <taxon>Bacteria</taxon>
        <taxon>Pseudomonadati</taxon>
        <taxon>Pseudomonadota</taxon>
        <taxon>Alphaproteobacteria</taxon>
        <taxon>Acetobacterales</taxon>
        <taxon>Acetobacteraceae</taxon>
        <taxon>Lichenicola</taxon>
    </lineage>
</organism>
<gene>
    <name evidence="2" type="ORF">HN018_20850</name>
</gene>
<dbReference type="Proteomes" id="UP000500767">
    <property type="component" value="Chromosome"/>
</dbReference>
<feature type="region of interest" description="Disordered" evidence="1">
    <location>
        <begin position="101"/>
        <end position="160"/>
    </location>
</feature>
<dbReference type="EMBL" id="CP053708">
    <property type="protein sequence ID" value="QKE92156.1"/>
    <property type="molecule type" value="Genomic_DNA"/>
</dbReference>
<dbReference type="KEGG" id="lck:HN018_20850"/>
<sequence length="281" mass="30185">MSPGPTSKELLKQAKQSLDDARLLAEHRRRNEGVLTRLALHQALQAISISEGLDANDDLRLDTLLKRVPEDHPQAALLATLRSEDAQTIAAVAGLVEALDRPKAKPTATPKPAPAPVTEPGEDDTNDAPETDETRFDDLDPSALTALGTSPQGHGRADPASSFPSAAFWSLMDRWGIEDLDALALVGHAGGLTKKGTRPRFRLQGAEAHRYAALRALDTALSTLGQEPADFLRAKQTRAPFDGDTPLAVLHRDGADGARSLIRDLTRQGFQAGLKRALEQN</sequence>
<dbReference type="AlphaFoldDB" id="A0A6M8HV91"/>
<dbReference type="RefSeq" id="WP_171837008.1">
    <property type="nucleotide sequence ID" value="NZ_CP053708.1"/>
</dbReference>
<feature type="compositionally biased region" description="Acidic residues" evidence="1">
    <location>
        <begin position="120"/>
        <end position="131"/>
    </location>
</feature>
<name>A0A6M8HV91_9PROT</name>
<evidence type="ECO:0000313" key="3">
    <source>
        <dbReference type="Proteomes" id="UP000500767"/>
    </source>
</evidence>
<reference evidence="2 3" key="1">
    <citation type="journal article" date="2014" name="World J. Microbiol. Biotechnol.">
        <title>Biodiversity and physiological characteristics of Antarctic and Arctic lichens-associated bacteria.</title>
        <authorList>
            <person name="Lee Y.M."/>
            <person name="Kim E.H."/>
            <person name="Lee H.K."/>
            <person name="Hong S.G."/>
        </authorList>
    </citation>
    <scope>NUCLEOTIDE SEQUENCE [LARGE SCALE GENOMIC DNA]</scope>
    <source>
        <strain evidence="2 3">PAMC 26569</strain>
    </source>
</reference>
<proteinExistence type="predicted"/>
<evidence type="ECO:0008006" key="4">
    <source>
        <dbReference type="Google" id="ProtNLM"/>
    </source>
</evidence>
<evidence type="ECO:0000256" key="1">
    <source>
        <dbReference type="SAM" id="MobiDB-lite"/>
    </source>
</evidence>
<keyword evidence="3" id="KW-1185">Reference proteome</keyword>
<protein>
    <recommendedName>
        <fullName evidence="4">DUF2384 domain-containing protein</fullName>
    </recommendedName>
</protein>
<evidence type="ECO:0000313" key="2">
    <source>
        <dbReference type="EMBL" id="QKE92156.1"/>
    </source>
</evidence>
<accession>A0A6M8HV91</accession>